<evidence type="ECO:0000259" key="1">
    <source>
        <dbReference type="Pfam" id="PF12849"/>
    </source>
</evidence>
<sequence>MNTIKTFLILSALGMLFGVTPCLAGDSTLKPLMLATTTSTAETGLLDKIVDVFAKEKGIELKFVAVGTGKALEIAKNCDADVVLVHAPDAEKAFVAAGNGLDRKEVMYNDFVLVGPKADPAKVTGKDIRAALTRIHGDKALFISRGDNSGTHMLEKKLLKELKIEPAVSETYLESGQGMSATVLMAAEKGGYTLCDRASWNFFSANQGDKNPLTILVEGDPALLNRYSVMRVNPEKCTKTDPALAKVFLDWWSTPQAKEMISGHTKNGSTLYVYGPAPQ</sequence>
<proteinExistence type="predicted"/>
<protein>
    <submittedName>
        <fullName evidence="2">Abc-type tungstate transport system, periplasmic binding protein</fullName>
    </submittedName>
</protein>
<dbReference type="InterPro" id="IPR024370">
    <property type="entry name" value="PBP_domain"/>
</dbReference>
<reference evidence="2" key="1">
    <citation type="journal article" date="2015" name="Proc. Natl. Acad. Sci. U.S.A.">
        <title>Networks of energetic and metabolic interactions define dynamics in microbial communities.</title>
        <authorList>
            <person name="Embree M."/>
            <person name="Liu J.K."/>
            <person name="Al-Bassam M.M."/>
            <person name="Zengler K."/>
        </authorList>
    </citation>
    <scope>NUCLEOTIDE SEQUENCE</scope>
</reference>
<name>A0A0W8G7Z7_9ZZZZ</name>
<evidence type="ECO:0000313" key="2">
    <source>
        <dbReference type="EMBL" id="KUG29164.1"/>
    </source>
</evidence>
<dbReference type="PANTHER" id="PTHR37945:SF1">
    <property type="entry name" value="EXTRACELLULAR TUNGSTATE BINDING PROTEIN"/>
    <property type="match status" value="1"/>
</dbReference>
<organism evidence="2">
    <name type="scientific">hydrocarbon metagenome</name>
    <dbReference type="NCBI Taxonomy" id="938273"/>
    <lineage>
        <taxon>unclassified sequences</taxon>
        <taxon>metagenomes</taxon>
        <taxon>ecological metagenomes</taxon>
    </lineage>
</organism>
<dbReference type="InterPro" id="IPR052738">
    <property type="entry name" value="ABC-Tungstate_binding"/>
</dbReference>
<accession>A0A0W8G7Z7</accession>
<dbReference type="PANTHER" id="PTHR37945">
    <property type="entry name" value="EXTRACELLULAR TUNGSTATE BINDING PROTEIN"/>
    <property type="match status" value="1"/>
</dbReference>
<dbReference type="Pfam" id="PF12849">
    <property type="entry name" value="PBP_like_2"/>
    <property type="match status" value="1"/>
</dbReference>
<dbReference type="AlphaFoldDB" id="A0A0W8G7Z7"/>
<gene>
    <name evidence="2" type="ORF">ASZ90_000944</name>
</gene>
<comment type="caution">
    <text evidence="2">The sequence shown here is derived from an EMBL/GenBank/DDBJ whole genome shotgun (WGS) entry which is preliminary data.</text>
</comment>
<feature type="domain" description="PBP" evidence="1">
    <location>
        <begin position="33"/>
        <end position="251"/>
    </location>
</feature>
<dbReference type="Gene3D" id="3.40.190.10">
    <property type="entry name" value="Periplasmic binding protein-like II"/>
    <property type="match status" value="2"/>
</dbReference>
<dbReference type="EMBL" id="LNQE01000124">
    <property type="protein sequence ID" value="KUG29164.1"/>
    <property type="molecule type" value="Genomic_DNA"/>
</dbReference>
<dbReference type="SUPFAM" id="SSF53850">
    <property type="entry name" value="Periplasmic binding protein-like II"/>
    <property type="match status" value="1"/>
</dbReference>